<dbReference type="Proteomes" id="UP001057279">
    <property type="component" value="Linkage Group LG23"/>
</dbReference>
<protein>
    <submittedName>
        <fullName evidence="1">Uncharacterized protein</fullName>
    </submittedName>
</protein>
<dbReference type="EMBL" id="CM043048">
    <property type="protein sequence ID" value="KAI4559436.1"/>
    <property type="molecule type" value="Genomic_DNA"/>
</dbReference>
<proteinExistence type="predicted"/>
<evidence type="ECO:0000313" key="2">
    <source>
        <dbReference type="Proteomes" id="UP001057279"/>
    </source>
</evidence>
<sequence>MDDEADSEPWVWDAAQRHAFIPSNSLVHKDLSENLSRMSAGALTMLENTQCSLELFSHSFCPRVDDDDNRACIFGFVSFPWDVRDVTISVCLVVSRGFLDTPQGREVWPECSANNQYYRKAFLSQVYRIDRTASSQSHQLPGTPTFESHPLVPGWSPVKKGTLFLSVGQRRAKAFEEALKEFSVRSCAEAVVQLIFNVSTYYSLDMVFNSISVTSDNGSEMRFLSPVLMSREEKGSITK</sequence>
<accession>A0ACB9U5K9</accession>
<keyword evidence="2" id="KW-1185">Reference proteome</keyword>
<comment type="caution">
    <text evidence="1">The sequence shown here is derived from an EMBL/GenBank/DDBJ whole genome shotgun (WGS) entry which is preliminary data.</text>
</comment>
<gene>
    <name evidence="1" type="ORF">MJG53_017962</name>
</gene>
<organism evidence="1 2">
    <name type="scientific">Ovis ammon polii x Ovis aries</name>
    <dbReference type="NCBI Taxonomy" id="2918886"/>
    <lineage>
        <taxon>Eukaryota</taxon>
        <taxon>Metazoa</taxon>
        <taxon>Chordata</taxon>
        <taxon>Craniata</taxon>
        <taxon>Vertebrata</taxon>
        <taxon>Euteleostomi</taxon>
        <taxon>Mammalia</taxon>
        <taxon>Eutheria</taxon>
        <taxon>Laurasiatheria</taxon>
        <taxon>Artiodactyla</taxon>
        <taxon>Ruminantia</taxon>
        <taxon>Pecora</taxon>
        <taxon>Bovidae</taxon>
        <taxon>Caprinae</taxon>
        <taxon>Ovis</taxon>
    </lineage>
</organism>
<evidence type="ECO:0000313" key="1">
    <source>
        <dbReference type="EMBL" id="KAI4559436.1"/>
    </source>
</evidence>
<reference evidence="1" key="1">
    <citation type="submission" date="2022-03" db="EMBL/GenBank/DDBJ databases">
        <title>Genomic analyses of argali, domestic sheep and their hybrids provide insights into chromosomal evolution, heterosis and genetic basis of agronomic traits.</title>
        <authorList>
            <person name="Li M."/>
        </authorList>
    </citation>
    <scope>NUCLEOTIDE SEQUENCE</scope>
    <source>
        <strain evidence="1">F1 hybrid</strain>
    </source>
</reference>
<name>A0ACB9U5K9_9CETA</name>